<evidence type="ECO:0000256" key="9">
    <source>
        <dbReference type="SAM" id="MobiDB-lite"/>
    </source>
</evidence>
<keyword evidence="7" id="KW-0539">Nucleus</keyword>
<dbReference type="Proteomes" id="UP001430848">
    <property type="component" value="Unassembled WGS sequence"/>
</dbReference>
<dbReference type="EMBL" id="JAKNSF020000009">
    <property type="protein sequence ID" value="KAK7736731.1"/>
    <property type="molecule type" value="Genomic_DNA"/>
</dbReference>
<name>A0ABR1PH19_DIAER</name>
<evidence type="ECO:0000313" key="12">
    <source>
        <dbReference type="Proteomes" id="UP001430848"/>
    </source>
</evidence>
<dbReference type="Gene3D" id="1.20.5.170">
    <property type="match status" value="1"/>
</dbReference>
<gene>
    <name evidence="11" type="ORF">SLS63_003078</name>
</gene>
<feature type="compositionally biased region" description="Pro residues" evidence="9">
    <location>
        <begin position="1"/>
        <end position="22"/>
    </location>
</feature>
<proteinExistence type="inferred from homology"/>
<comment type="function">
    <text evidence="1">Putative transcription factor.</text>
</comment>
<organism evidence="11 12">
    <name type="scientific">Diaporthe eres</name>
    <name type="common">Phomopsis oblonga</name>
    <dbReference type="NCBI Taxonomy" id="83184"/>
    <lineage>
        <taxon>Eukaryota</taxon>
        <taxon>Fungi</taxon>
        <taxon>Dikarya</taxon>
        <taxon>Ascomycota</taxon>
        <taxon>Pezizomycotina</taxon>
        <taxon>Sordariomycetes</taxon>
        <taxon>Sordariomycetidae</taxon>
        <taxon>Diaporthales</taxon>
        <taxon>Diaporthaceae</taxon>
        <taxon>Diaporthe</taxon>
        <taxon>Diaporthe eres species complex</taxon>
    </lineage>
</organism>
<dbReference type="PANTHER" id="PTHR40621:SF11">
    <property type="entry name" value="TRANSCRIPTION FACTOR KAPC-RELATED"/>
    <property type="match status" value="1"/>
</dbReference>
<evidence type="ECO:0000259" key="10">
    <source>
        <dbReference type="PROSITE" id="PS00036"/>
    </source>
</evidence>
<accession>A0ABR1PH19</accession>
<comment type="similarity">
    <text evidence="3">Belongs to the bZIP family.</text>
</comment>
<dbReference type="InterPro" id="IPR046347">
    <property type="entry name" value="bZIP_sf"/>
</dbReference>
<feature type="compositionally biased region" description="Polar residues" evidence="9">
    <location>
        <begin position="146"/>
        <end position="157"/>
    </location>
</feature>
<protein>
    <recommendedName>
        <fullName evidence="8">Putative transcription factor kapC</fullName>
    </recommendedName>
</protein>
<evidence type="ECO:0000313" key="11">
    <source>
        <dbReference type="EMBL" id="KAK7736731.1"/>
    </source>
</evidence>
<keyword evidence="6" id="KW-0804">Transcription</keyword>
<dbReference type="Pfam" id="PF00170">
    <property type="entry name" value="bZIP_1"/>
    <property type="match status" value="1"/>
</dbReference>
<dbReference type="InterPro" id="IPR050936">
    <property type="entry name" value="AP-1-like"/>
</dbReference>
<feature type="compositionally biased region" description="Low complexity" evidence="9">
    <location>
        <begin position="47"/>
        <end position="57"/>
    </location>
</feature>
<evidence type="ECO:0000256" key="1">
    <source>
        <dbReference type="ARBA" id="ARBA00004049"/>
    </source>
</evidence>
<keyword evidence="12" id="KW-1185">Reference proteome</keyword>
<feature type="compositionally biased region" description="Basic and acidic residues" evidence="9">
    <location>
        <begin position="33"/>
        <end position="44"/>
    </location>
</feature>
<evidence type="ECO:0000256" key="2">
    <source>
        <dbReference type="ARBA" id="ARBA00004123"/>
    </source>
</evidence>
<feature type="compositionally biased region" description="Basic and acidic residues" evidence="9">
    <location>
        <begin position="190"/>
        <end position="199"/>
    </location>
</feature>
<keyword evidence="4" id="KW-0805">Transcription regulation</keyword>
<evidence type="ECO:0000256" key="4">
    <source>
        <dbReference type="ARBA" id="ARBA00023015"/>
    </source>
</evidence>
<dbReference type="SUPFAM" id="SSF57959">
    <property type="entry name" value="Leucine zipper domain"/>
    <property type="match status" value="1"/>
</dbReference>
<feature type="region of interest" description="Disordered" evidence="9">
    <location>
        <begin position="1"/>
        <end position="59"/>
    </location>
</feature>
<dbReference type="PANTHER" id="PTHR40621">
    <property type="entry name" value="TRANSCRIPTION FACTOR KAPC-RELATED"/>
    <property type="match status" value="1"/>
</dbReference>
<evidence type="ECO:0000256" key="8">
    <source>
        <dbReference type="ARBA" id="ARBA00044067"/>
    </source>
</evidence>
<evidence type="ECO:0000256" key="3">
    <source>
        <dbReference type="ARBA" id="ARBA00007163"/>
    </source>
</evidence>
<feature type="region of interest" description="Disordered" evidence="9">
    <location>
        <begin position="105"/>
        <end position="213"/>
    </location>
</feature>
<sequence length="213" mass="23057">MMPSGAQPPPEHPSAVPMPPNSSAPLDAEDPNADGRKAKRELSQSKRAAQNRAAQRAFRQRKEGYIKKLEQQVREFGELEQHYKNIESENYALREYILHLQSRLTDAQVEPPQPPPNVNLSVPPSHGLPEQPAPVPVQEDAPMTDPTPNTGAATGASTLDAVAQAVQSLSRSEAASYKTEPTAAESQAAEDARTAEEISRQLQQAEAVPAANM</sequence>
<feature type="domain" description="BZIP" evidence="10">
    <location>
        <begin position="46"/>
        <end position="61"/>
    </location>
</feature>
<comment type="caution">
    <text evidence="11">The sequence shown here is derived from an EMBL/GenBank/DDBJ whole genome shotgun (WGS) entry which is preliminary data.</text>
</comment>
<reference evidence="11 12" key="1">
    <citation type="submission" date="2024-02" db="EMBL/GenBank/DDBJ databases">
        <title>De novo assembly and annotation of 12 fungi associated with fruit tree decline syndrome in Ontario, Canada.</title>
        <authorList>
            <person name="Sulman M."/>
            <person name="Ellouze W."/>
            <person name="Ilyukhin E."/>
        </authorList>
    </citation>
    <scope>NUCLEOTIDE SEQUENCE [LARGE SCALE GENOMIC DNA]</scope>
    <source>
        <strain evidence="11 12">M169</strain>
    </source>
</reference>
<dbReference type="PROSITE" id="PS00036">
    <property type="entry name" value="BZIP_BASIC"/>
    <property type="match status" value="1"/>
</dbReference>
<comment type="subcellular location">
    <subcellularLocation>
        <location evidence="2">Nucleus</location>
    </subcellularLocation>
</comment>
<dbReference type="SMART" id="SM00338">
    <property type="entry name" value="BRLZ"/>
    <property type="match status" value="1"/>
</dbReference>
<evidence type="ECO:0000256" key="5">
    <source>
        <dbReference type="ARBA" id="ARBA00023125"/>
    </source>
</evidence>
<evidence type="ECO:0000256" key="7">
    <source>
        <dbReference type="ARBA" id="ARBA00023242"/>
    </source>
</evidence>
<dbReference type="InterPro" id="IPR004827">
    <property type="entry name" value="bZIP"/>
</dbReference>
<evidence type="ECO:0000256" key="6">
    <source>
        <dbReference type="ARBA" id="ARBA00023163"/>
    </source>
</evidence>
<keyword evidence="5" id="KW-0238">DNA-binding</keyword>